<evidence type="ECO:0000313" key="3">
    <source>
        <dbReference type="Proteomes" id="UP000004217"/>
    </source>
</evidence>
<reference evidence="2 3" key="1">
    <citation type="submission" date="2011-08" db="EMBL/GenBank/DDBJ databases">
        <authorList>
            <person name="Lin Y."/>
            <person name="Hao X."/>
            <person name="Johnstone L."/>
            <person name="Miller S.J."/>
            <person name="Wei G."/>
            <person name="Rensing C."/>
        </authorList>
    </citation>
    <scope>NUCLEOTIDE SEQUENCE [LARGE SCALE GENOMIC DNA]</scope>
    <source>
        <strain evidence="2 3">K42</strain>
    </source>
</reference>
<dbReference type="OrthoDB" id="4321675at2"/>
<accession>G2GEC0</accession>
<dbReference type="Proteomes" id="UP000004217">
    <property type="component" value="Unassembled WGS sequence"/>
</dbReference>
<name>G2GEC0_9ACTN</name>
<feature type="region of interest" description="Disordered" evidence="1">
    <location>
        <begin position="60"/>
        <end position="104"/>
    </location>
</feature>
<keyword evidence="3" id="KW-1185">Reference proteome</keyword>
<evidence type="ECO:0000256" key="1">
    <source>
        <dbReference type="SAM" id="MobiDB-lite"/>
    </source>
</evidence>
<proteinExistence type="predicted"/>
<organism evidence="2 3">
    <name type="scientific">Streptomyces zinciresistens K42</name>
    <dbReference type="NCBI Taxonomy" id="700597"/>
    <lineage>
        <taxon>Bacteria</taxon>
        <taxon>Bacillati</taxon>
        <taxon>Actinomycetota</taxon>
        <taxon>Actinomycetes</taxon>
        <taxon>Kitasatosporales</taxon>
        <taxon>Streptomycetaceae</taxon>
        <taxon>Streptomyces</taxon>
    </lineage>
</organism>
<sequence>MNQVLDELTRRMAQLGGTRPAEPPEVPGDGLQGALACLRVLAGVKECVRDLEDEAAHAAAAHGAGYPEIGRAVDMSRQGARRRWPGLITNDPHRPVLPPHPRSS</sequence>
<dbReference type="PATRIC" id="fig|700597.3.peg.3779"/>
<dbReference type="EMBL" id="AGBF01000065">
    <property type="protein sequence ID" value="EGX58145.1"/>
    <property type="molecule type" value="Genomic_DNA"/>
</dbReference>
<protein>
    <submittedName>
        <fullName evidence="2">Uncharacterized protein</fullName>
    </submittedName>
</protein>
<evidence type="ECO:0000313" key="2">
    <source>
        <dbReference type="EMBL" id="EGX58145.1"/>
    </source>
</evidence>
<gene>
    <name evidence="2" type="ORF">SZN_19265</name>
</gene>
<dbReference type="AlphaFoldDB" id="G2GEC0"/>
<comment type="caution">
    <text evidence="2">The sequence shown here is derived from an EMBL/GenBank/DDBJ whole genome shotgun (WGS) entry which is preliminary data.</text>
</comment>
<feature type="compositionally biased region" description="Pro residues" evidence="1">
    <location>
        <begin position="95"/>
        <end position="104"/>
    </location>
</feature>